<name>A0A9N7ZES9_PLEPL</name>
<reference evidence="2" key="1">
    <citation type="submission" date="2020-03" db="EMBL/GenBank/DDBJ databases">
        <authorList>
            <person name="Weist P."/>
        </authorList>
    </citation>
    <scope>NUCLEOTIDE SEQUENCE</scope>
</reference>
<accession>A0A9N7ZES9</accession>
<evidence type="ECO:0000256" key="1">
    <source>
        <dbReference type="SAM" id="MobiDB-lite"/>
    </source>
</evidence>
<evidence type="ECO:0000313" key="2">
    <source>
        <dbReference type="EMBL" id="CAB1459269.1"/>
    </source>
</evidence>
<protein>
    <submittedName>
        <fullName evidence="2">Uncharacterized protein</fullName>
    </submittedName>
</protein>
<dbReference type="EMBL" id="CADEAL010004424">
    <property type="protein sequence ID" value="CAB1459269.1"/>
    <property type="molecule type" value="Genomic_DNA"/>
</dbReference>
<dbReference type="AlphaFoldDB" id="A0A9N7ZES9"/>
<sequence>MDCPPSPSPSLESRAWERRVIHVEEAEEAQWFVSCRAHYSLELVSLRLVEQTGRKPDTGTPSSSSWKFLHVPEWSGRQLSASVSAAIKMIVISSRLAVSEDVSDLVCGSIKAAAAAKVKKRESDTKAGKSHVPASTLSSGGSGPSV</sequence>
<organism evidence="2 3">
    <name type="scientific">Pleuronectes platessa</name>
    <name type="common">European plaice</name>
    <dbReference type="NCBI Taxonomy" id="8262"/>
    <lineage>
        <taxon>Eukaryota</taxon>
        <taxon>Metazoa</taxon>
        <taxon>Chordata</taxon>
        <taxon>Craniata</taxon>
        <taxon>Vertebrata</taxon>
        <taxon>Euteleostomi</taxon>
        <taxon>Actinopterygii</taxon>
        <taxon>Neopterygii</taxon>
        <taxon>Teleostei</taxon>
        <taxon>Neoteleostei</taxon>
        <taxon>Acanthomorphata</taxon>
        <taxon>Carangaria</taxon>
        <taxon>Pleuronectiformes</taxon>
        <taxon>Pleuronectoidei</taxon>
        <taxon>Pleuronectidae</taxon>
        <taxon>Pleuronectes</taxon>
    </lineage>
</organism>
<feature type="region of interest" description="Disordered" evidence="1">
    <location>
        <begin position="118"/>
        <end position="146"/>
    </location>
</feature>
<keyword evidence="3" id="KW-1185">Reference proteome</keyword>
<gene>
    <name evidence="2" type="ORF">PLEPLA_LOCUS47106</name>
</gene>
<dbReference type="Proteomes" id="UP001153269">
    <property type="component" value="Unassembled WGS sequence"/>
</dbReference>
<evidence type="ECO:0000313" key="3">
    <source>
        <dbReference type="Proteomes" id="UP001153269"/>
    </source>
</evidence>
<proteinExistence type="predicted"/>
<comment type="caution">
    <text evidence="2">The sequence shown here is derived from an EMBL/GenBank/DDBJ whole genome shotgun (WGS) entry which is preliminary data.</text>
</comment>